<evidence type="ECO:0000313" key="5">
    <source>
        <dbReference type="EMBL" id="AFM22461.1"/>
    </source>
</evidence>
<gene>
    <name evidence="5" type="ordered locus">Anamo_1875</name>
</gene>
<comment type="similarity">
    <text evidence="1">Belongs to the N(4)/N(6)-methyltransferase family.</text>
</comment>
<evidence type="ECO:0000259" key="4">
    <source>
        <dbReference type="Pfam" id="PF01555"/>
    </source>
</evidence>
<dbReference type="eggNOG" id="COG1743">
    <property type="taxonomic scope" value="Bacteria"/>
</dbReference>
<dbReference type="eggNOG" id="COG0863">
    <property type="taxonomic scope" value="Bacteria"/>
</dbReference>
<accession>I4BYV4</accession>
<keyword evidence="6" id="KW-1185">Reference proteome</keyword>
<dbReference type="REBASE" id="49115">
    <property type="entry name" value="M.Amo13181ORF1875P"/>
</dbReference>
<dbReference type="HOGENOM" id="CLU_014300_0_0_0"/>
<dbReference type="AlphaFoldDB" id="I4BYV4"/>
<evidence type="ECO:0000256" key="1">
    <source>
        <dbReference type="ARBA" id="ARBA00006594"/>
    </source>
</evidence>
<dbReference type="InterPro" id="IPR002941">
    <property type="entry name" value="DNA_methylase_N4/N6"/>
</dbReference>
<keyword evidence="3" id="KW-0808">Transferase</keyword>
<dbReference type="Pfam" id="PF01555">
    <property type="entry name" value="N6_N4_Mtase"/>
    <property type="match status" value="1"/>
</dbReference>
<dbReference type="GO" id="GO:0003677">
    <property type="term" value="F:DNA binding"/>
    <property type="evidence" value="ECO:0007669"/>
    <property type="project" value="InterPro"/>
</dbReference>
<keyword evidence="2 5" id="KW-0489">Methyltransferase</keyword>
<sequence>MSEKTRQHRQQILFDLESMPSGKVDLGASISCLGITFENDEKRREYFLDLLHKGLEELDAKLKGVPFTTLDDTISRLKSLEHWSVGDDDCINKLALCMAEAARISRRGSRDVDLLTLYKDEVGFPHGKIEDILRLSDPPYYTACPNPFIEDFIRCHGKSYDPQSSNYHREPFAADVSEGKNDPIYNAHSYHTKVPHKAIMRYILHYTEPGDIVFDGFCGTGMTGVAAQLCGDRNTVESLGYMVDDQGIVYQQETEDNGKSAWKPFSKLGARYAVLNDLSPAATFIAYNYNTPVDVKAFEREAKRILREVEEECGWMYATLPQGETDKAEIWADELKMCKTADEARKLIRAIPNLGQINYTVWSDVFICPECTKEVVFWESAVDKNAGKVYNEFPCPHCGALLTKRNMDRAWVAKYDNAIGETVRQAKQVPVLINYSVGKKRYEKAPDDFDIALIDKIEQLDIPYWFPTDPIPKGDKTGEPLRVGITHVHHFYTKRNLWVLGAYWRRLGRKEKWLATMLLSRNLVKSNRFIINKYNPKGRINGPLTGTWYIPSEQVEQSPIDLYKEKMLSCGWNILGNIVSSASAHFQILQKDSIDYIFTDPPFGANYMYSELNFIWEAWLQVQTNNKPEAIINSAQKKTLSEYQQIIAECFREFYRILKPDHWMTIEFHNSKNSVWNSIQEALQAAGFMIADVSTLDKVHGGIKAAFSANTVKQDLIISCYKPNEGLEERFKIEAGSEEGVWDFVRMHLKNLPVFISKDGKAEVIAERQDYLLFDRMVAFHVLRGVTVPLSAAEFYEGLAQRFPERDGMYFLPDQVVEYDKKRMKIKEVMQLELAVTDESSAIQWLKINLNRKPQTFQELHPQFIKEIGGWQKHEKPLELLEILEQNFLRYDGKGPIPAQIVSWMKQSADLRKIIQEELARGSSREENGQLYTENQELIKRAKDRWYVPDPNKASDLERLRERALLREFEEYRDSKQKRLRVFRLEAVRAGFKKAWQERDYATIISVARKIPESALQEDPKLLMWYDQARMRFGVE</sequence>
<dbReference type="GO" id="GO:0032259">
    <property type="term" value="P:methylation"/>
    <property type="evidence" value="ECO:0007669"/>
    <property type="project" value="UniProtKB-KW"/>
</dbReference>
<evidence type="ECO:0000256" key="2">
    <source>
        <dbReference type="ARBA" id="ARBA00022603"/>
    </source>
</evidence>
<dbReference type="Gene3D" id="3.40.50.150">
    <property type="entry name" value="Vaccinia Virus protein VP39"/>
    <property type="match status" value="2"/>
</dbReference>
<name>I4BYV4_ACEMN</name>
<evidence type="ECO:0000313" key="6">
    <source>
        <dbReference type="Proteomes" id="UP000006061"/>
    </source>
</evidence>
<organism evidence="5 6">
    <name type="scientific">Acetomicrobium mobile (strain ATCC BAA-54 / DSM 13181 / JCM 12221 / NGA)</name>
    <name type="common">Anaerobaculum mobile</name>
    <dbReference type="NCBI Taxonomy" id="891968"/>
    <lineage>
        <taxon>Bacteria</taxon>
        <taxon>Thermotogati</taxon>
        <taxon>Synergistota</taxon>
        <taxon>Synergistia</taxon>
        <taxon>Synergistales</taxon>
        <taxon>Acetomicrobiaceae</taxon>
        <taxon>Acetomicrobium</taxon>
    </lineage>
</organism>
<dbReference type="STRING" id="891968.Anamo_1875"/>
<dbReference type="InterPro" id="IPR029063">
    <property type="entry name" value="SAM-dependent_MTases_sf"/>
</dbReference>
<feature type="domain" description="DNA methylase N-4/N-6" evidence="4">
    <location>
        <begin position="182"/>
        <end position="231"/>
    </location>
</feature>
<dbReference type="Proteomes" id="UP000006061">
    <property type="component" value="Chromosome"/>
</dbReference>
<dbReference type="KEGG" id="amo:Anamo_1875"/>
<proteinExistence type="inferred from homology"/>
<dbReference type="PROSITE" id="PS00092">
    <property type="entry name" value="N6_MTASE"/>
    <property type="match status" value="1"/>
</dbReference>
<protein>
    <submittedName>
        <fullName evidence="5">DNA methylase</fullName>
    </submittedName>
</protein>
<dbReference type="InterPro" id="IPR002052">
    <property type="entry name" value="DNA_methylase_N6_adenine_CS"/>
</dbReference>
<dbReference type="GO" id="GO:0008170">
    <property type="term" value="F:N-methyltransferase activity"/>
    <property type="evidence" value="ECO:0007669"/>
    <property type="project" value="InterPro"/>
</dbReference>
<dbReference type="EMBL" id="CP003198">
    <property type="protein sequence ID" value="AFM22461.1"/>
    <property type="molecule type" value="Genomic_DNA"/>
</dbReference>
<evidence type="ECO:0000256" key="3">
    <source>
        <dbReference type="ARBA" id="ARBA00022679"/>
    </source>
</evidence>
<reference evidence="6" key="1">
    <citation type="journal article" date="2013" name="Stand. Genomic Sci.">
        <title>Complete genome sequence of the moderate thermophile Anaerobaculum mobile type strain (NGA(T)).</title>
        <authorList>
            <person name="Mavromatis K."/>
            <person name="Stackebrandt E."/>
            <person name="Held B."/>
            <person name="Lapidus A."/>
            <person name="Nolan M."/>
            <person name="Lucas S."/>
            <person name="Hammon N."/>
            <person name="Deshpande S."/>
            <person name="Cheng J.F."/>
            <person name="Tapia R."/>
            <person name="Goodwin L.A."/>
            <person name="Pitluck S."/>
            <person name="Liolios K."/>
            <person name="Pagani I."/>
            <person name="Ivanova N."/>
            <person name="Mikhailova N."/>
            <person name="Huntemann M."/>
            <person name="Pati A."/>
            <person name="Chen A."/>
            <person name="Palaniappan K."/>
            <person name="Land M."/>
            <person name="Rohde M."/>
            <person name="Spring S."/>
            <person name="Goker M."/>
            <person name="Woyke T."/>
            <person name="Detter J.C."/>
            <person name="Bristow J."/>
            <person name="Eisen J.A."/>
            <person name="Markowitz V."/>
            <person name="Hugenholtz P."/>
            <person name="Klenk H.P."/>
            <person name="Kyrpides N.C."/>
        </authorList>
    </citation>
    <scope>NUCLEOTIDE SEQUENCE</scope>
    <source>
        <strain evidence="6">ATCC BAA-54 / DSM 13181 / NGA</strain>
    </source>
</reference>
<dbReference type="SUPFAM" id="SSF53335">
    <property type="entry name" value="S-adenosyl-L-methionine-dependent methyltransferases"/>
    <property type="match status" value="2"/>
</dbReference>